<dbReference type="Proteomes" id="UP001642483">
    <property type="component" value="Unassembled WGS sequence"/>
</dbReference>
<feature type="compositionally biased region" description="Polar residues" evidence="1">
    <location>
        <begin position="260"/>
        <end position="274"/>
    </location>
</feature>
<gene>
    <name evidence="2" type="ORF">CVLEPA_LOCUS14449</name>
</gene>
<sequence length="404" mass="46661">MLHVSKGARRETKSSLKKQNSICKQHFVDVAKRRLPMEQIKLPQIPSQSLNNGNHKNCIHINHSRLTSSSKLLTKRQLRAFFQHFKFFDHMEKGRINCKQFISTLRRVGVAVNEKAVYDLNIAQDKNEYGEMDFEGYLNFMTNEDTFSSSMNRSMGGPDAKDWLMYQVKSKFITKSVPGENQRAEIMGYYTRKLSKAAKEQAAHAPHVVHHYAEGARTFWLTEKEIYDHIETIKQLAQNKRNKKKKNSPYAHPIQLILTPTNSNKSDANKQKQPGWSPRRILPYGVRLPHIEIAEPKALKNVDEMRKKVKAVKDDYYRDLSKAQKKNSNNLWRDLHISNISAFRLKSKMKKIFSAYTASPLTGCLGRHAQENATEKKQDPIKSHEVPSSSLLDWETLNQLISKV</sequence>
<keyword evidence="3" id="KW-1185">Reference proteome</keyword>
<organism evidence="2 3">
    <name type="scientific">Clavelina lepadiformis</name>
    <name type="common">Light-bulb sea squirt</name>
    <name type="synonym">Ascidia lepadiformis</name>
    <dbReference type="NCBI Taxonomy" id="159417"/>
    <lineage>
        <taxon>Eukaryota</taxon>
        <taxon>Metazoa</taxon>
        <taxon>Chordata</taxon>
        <taxon>Tunicata</taxon>
        <taxon>Ascidiacea</taxon>
        <taxon>Aplousobranchia</taxon>
        <taxon>Clavelinidae</taxon>
        <taxon>Clavelina</taxon>
    </lineage>
</organism>
<protein>
    <submittedName>
        <fullName evidence="2">Uncharacterized protein</fullName>
    </submittedName>
</protein>
<dbReference type="SUPFAM" id="SSF47473">
    <property type="entry name" value="EF-hand"/>
    <property type="match status" value="1"/>
</dbReference>
<evidence type="ECO:0000313" key="2">
    <source>
        <dbReference type="EMBL" id="CAK8683368.1"/>
    </source>
</evidence>
<comment type="caution">
    <text evidence="2">The sequence shown here is derived from an EMBL/GenBank/DDBJ whole genome shotgun (WGS) entry which is preliminary data.</text>
</comment>
<evidence type="ECO:0000313" key="3">
    <source>
        <dbReference type="Proteomes" id="UP001642483"/>
    </source>
</evidence>
<proteinExistence type="predicted"/>
<dbReference type="InterPro" id="IPR043520">
    <property type="entry name" value="SPT21"/>
</dbReference>
<dbReference type="PANTHER" id="PTHR47500:SF3">
    <property type="entry name" value="EF-HAND DOMAIN-CONTAINING PROTEIN"/>
    <property type="match status" value="1"/>
</dbReference>
<feature type="region of interest" description="Disordered" evidence="1">
    <location>
        <begin position="260"/>
        <end position="279"/>
    </location>
</feature>
<dbReference type="EMBL" id="CAWYQH010000097">
    <property type="protein sequence ID" value="CAK8683368.1"/>
    <property type="molecule type" value="Genomic_DNA"/>
</dbReference>
<accession>A0ABP0FVL5</accession>
<evidence type="ECO:0000256" key="1">
    <source>
        <dbReference type="SAM" id="MobiDB-lite"/>
    </source>
</evidence>
<dbReference type="Gene3D" id="1.10.238.10">
    <property type="entry name" value="EF-hand"/>
    <property type="match status" value="1"/>
</dbReference>
<dbReference type="PANTHER" id="PTHR47500">
    <property type="entry name" value="EF-HAND CALCIUM-BINDING DOMAIN-CONTAINING PROTEIN"/>
    <property type="match status" value="1"/>
</dbReference>
<reference evidence="2 3" key="1">
    <citation type="submission" date="2024-02" db="EMBL/GenBank/DDBJ databases">
        <authorList>
            <person name="Daric V."/>
            <person name="Darras S."/>
        </authorList>
    </citation>
    <scope>NUCLEOTIDE SEQUENCE [LARGE SCALE GENOMIC DNA]</scope>
</reference>
<dbReference type="InterPro" id="IPR011992">
    <property type="entry name" value="EF-hand-dom_pair"/>
</dbReference>
<name>A0ABP0FVL5_CLALP</name>